<evidence type="ECO:0000256" key="1">
    <source>
        <dbReference type="ARBA" id="ARBA00004123"/>
    </source>
</evidence>
<keyword evidence="4" id="KW-0805">Transcription regulation</keyword>
<dbReference type="GO" id="GO:0005634">
    <property type="term" value="C:nucleus"/>
    <property type="evidence" value="ECO:0007669"/>
    <property type="project" value="UniProtKB-SubCell"/>
</dbReference>
<feature type="region of interest" description="Disordered" evidence="8">
    <location>
        <begin position="966"/>
        <end position="995"/>
    </location>
</feature>
<dbReference type="KEGG" id="shx:MS3_00010295"/>
<evidence type="ECO:0000259" key="9">
    <source>
        <dbReference type="PROSITE" id="PS51057"/>
    </source>
</evidence>
<feature type="region of interest" description="Disordered" evidence="8">
    <location>
        <begin position="1414"/>
        <end position="1438"/>
    </location>
</feature>
<feature type="compositionally biased region" description="Low complexity" evidence="8">
    <location>
        <begin position="112"/>
        <end position="127"/>
    </location>
</feature>
<feature type="domain" description="Paired" evidence="9">
    <location>
        <begin position="389"/>
        <end position="515"/>
    </location>
</feature>
<feature type="compositionally biased region" description="Basic residues" evidence="8">
    <location>
        <begin position="527"/>
        <end position="537"/>
    </location>
</feature>
<reference evidence="10" key="2">
    <citation type="journal article" date="2019" name="Gigascience">
        <title>High-quality Schistosoma haematobium genome achieved by single-molecule and long-range sequencing.</title>
        <authorList>
            <person name="Stroehlein A.J."/>
            <person name="Korhonen P.K."/>
            <person name="Chong T.M."/>
            <person name="Lim Y.L."/>
            <person name="Chan K.G."/>
            <person name="Webster B."/>
            <person name="Rollinson D."/>
            <person name="Brindley P.J."/>
            <person name="Gasser R.B."/>
            <person name="Young N.D."/>
        </authorList>
    </citation>
    <scope>NUCLEOTIDE SEQUENCE</scope>
</reference>
<dbReference type="Gene3D" id="1.10.10.10">
    <property type="entry name" value="Winged helix-like DNA-binding domain superfamily/Winged helix DNA-binding domain"/>
    <property type="match status" value="2"/>
</dbReference>
<comment type="subcellular location">
    <subcellularLocation>
        <location evidence="1">Nucleus</location>
    </subcellularLocation>
</comment>
<reference evidence="10" key="4">
    <citation type="journal article" date="2022" name="PLoS Pathog.">
        <title>Chromosome-level genome of Schistosoma haematobium underpins genome-wide explorations of molecular variation.</title>
        <authorList>
            <person name="Stroehlein A.J."/>
            <person name="Korhonen P.K."/>
            <person name="Lee V.V."/>
            <person name="Ralph S.A."/>
            <person name="Mentink-Kane M."/>
            <person name="You H."/>
            <person name="McManus D.P."/>
            <person name="Tchuente L.T."/>
            <person name="Stothard J.R."/>
            <person name="Kaur P."/>
            <person name="Dudchenko O."/>
            <person name="Aiden E.L."/>
            <person name="Yang B."/>
            <person name="Yang H."/>
            <person name="Emery A.M."/>
            <person name="Webster B.L."/>
            <person name="Brindley P.J."/>
            <person name="Rollinson D."/>
            <person name="Chang B.C.H."/>
            <person name="Gasser R.B."/>
            <person name="Young N.D."/>
        </authorList>
    </citation>
    <scope>NUCLEOTIDE SEQUENCE</scope>
</reference>
<evidence type="ECO:0000256" key="6">
    <source>
        <dbReference type="ARBA" id="ARBA00023163"/>
    </source>
</evidence>
<evidence type="ECO:0000256" key="8">
    <source>
        <dbReference type="SAM" id="MobiDB-lite"/>
    </source>
</evidence>
<dbReference type="GO" id="GO:0000978">
    <property type="term" value="F:RNA polymerase II cis-regulatory region sequence-specific DNA binding"/>
    <property type="evidence" value="ECO:0007669"/>
    <property type="project" value="TreeGrafter"/>
</dbReference>
<dbReference type="InterPro" id="IPR043565">
    <property type="entry name" value="PAX_fam"/>
</dbReference>
<dbReference type="SUPFAM" id="SSF46689">
    <property type="entry name" value="Homeodomain-like"/>
    <property type="match status" value="1"/>
</dbReference>
<feature type="region of interest" description="Disordered" evidence="8">
    <location>
        <begin position="106"/>
        <end position="127"/>
    </location>
</feature>
<dbReference type="Pfam" id="PF00292">
    <property type="entry name" value="PAX"/>
    <property type="match status" value="1"/>
</dbReference>
<dbReference type="EMBL" id="AMPZ03000002">
    <property type="protein sequence ID" value="KAH9589753.1"/>
    <property type="molecule type" value="Genomic_DNA"/>
</dbReference>
<feature type="compositionally biased region" description="Polar residues" evidence="8">
    <location>
        <begin position="538"/>
        <end position="551"/>
    </location>
</feature>
<accession>A0A922LM91</accession>
<keyword evidence="5" id="KW-0238">DNA-binding</keyword>
<feature type="compositionally biased region" description="Polar residues" evidence="8">
    <location>
        <begin position="557"/>
        <end position="568"/>
    </location>
</feature>
<keyword evidence="6" id="KW-0804">Transcription</keyword>
<dbReference type="GeneID" id="24591651"/>
<evidence type="ECO:0000313" key="10">
    <source>
        <dbReference type="EMBL" id="KAH9589753.1"/>
    </source>
</evidence>
<comment type="caution">
    <text evidence="10">The sequence shown here is derived from an EMBL/GenBank/DDBJ whole genome shotgun (WGS) entry which is preliminary data.</text>
</comment>
<dbReference type="SMART" id="SM00351">
    <property type="entry name" value="PAX"/>
    <property type="match status" value="1"/>
</dbReference>
<dbReference type="InterPro" id="IPR001523">
    <property type="entry name" value="Paired_dom"/>
</dbReference>
<protein>
    <submittedName>
        <fullName evidence="10">Paired box protein Pax-5</fullName>
    </submittedName>
</protein>
<keyword evidence="3" id="KW-0563">Paired box</keyword>
<dbReference type="FunFam" id="1.10.10.10:FF:000013">
    <property type="entry name" value="Paired box 8 isoform 1"/>
    <property type="match status" value="1"/>
</dbReference>
<dbReference type="CTD" id="5079"/>
<organism evidence="10 11">
    <name type="scientific">Schistosoma haematobium</name>
    <name type="common">Blood fluke</name>
    <dbReference type="NCBI Taxonomy" id="6185"/>
    <lineage>
        <taxon>Eukaryota</taxon>
        <taxon>Metazoa</taxon>
        <taxon>Spiralia</taxon>
        <taxon>Lophotrochozoa</taxon>
        <taxon>Platyhelminthes</taxon>
        <taxon>Trematoda</taxon>
        <taxon>Digenea</taxon>
        <taxon>Strigeidida</taxon>
        <taxon>Schistosomatoidea</taxon>
        <taxon>Schistosomatidae</taxon>
        <taxon>Schistosoma</taxon>
    </lineage>
</organism>
<dbReference type="PROSITE" id="PS51057">
    <property type="entry name" value="PAIRED_2"/>
    <property type="match status" value="1"/>
</dbReference>
<dbReference type="PANTHER" id="PTHR45636">
    <property type="entry name" value="PAIRED BOX PROTEIN PAX-6-RELATED-RELATED"/>
    <property type="match status" value="1"/>
</dbReference>
<dbReference type="PROSITE" id="PS00034">
    <property type="entry name" value="PAIRED_1"/>
    <property type="match status" value="1"/>
</dbReference>
<dbReference type="InterPro" id="IPR009057">
    <property type="entry name" value="Homeodomain-like_sf"/>
</dbReference>
<keyword evidence="2" id="KW-0217">Developmental protein</keyword>
<evidence type="ECO:0000256" key="5">
    <source>
        <dbReference type="ARBA" id="ARBA00023125"/>
    </source>
</evidence>
<reference evidence="10" key="3">
    <citation type="submission" date="2021-06" db="EMBL/GenBank/DDBJ databases">
        <title>Chromosome-level genome assembly for S. haematobium.</title>
        <authorList>
            <person name="Stroehlein A.J."/>
        </authorList>
    </citation>
    <scope>NUCLEOTIDE SEQUENCE</scope>
</reference>
<evidence type="ECO:0000256" key="2">
    <source>
        <dbReference type="ARBA" id="ARBA00022473"/>
    </source>
</evidence>
<dbReference type="CDD" id="cd00131">
    <property type="entry name" value="PAX"/>
    <property type="match status" value="1"/>
</dbReference>
<gene>
    <name evidence="10" type="primary">PAX5</name>
    <name evidence="10" type="ORF">MS3_00010295</name>
</gene>
<evidence type="ECO:0000256" key="4">
    <source>
        <dbReference type="ARBA" id="ARBA00023015"/>
    </source>
</evidence>
<dbReference type="PRINTS" id="PR00027">
    <property type="entry name" value="PAIREDBOX"/>
</dbReference>
<dbReference type="FunFam" id="1.10.10.10:FF:000003">
    <property type="entry name" value="Paired box protein Pax-6"/>
    <property type="match status" value="1"/>
</dbReference>
<feature type="region of interest" description="Disordered" evidence="8">
    <location>
        <begin position="510"/>
        <end position="568"/>
    </location>
</feature>
<name>A0A922LM91_SCHHA</name>
<sequence>MSSLKYLWPSTAFVLGNSMGFNTSNGNTFNSLNSSSFSSSSSSSSSSSFSSDVSQHFISSMNSITSNELIHSIANSSMTPELVQNLNDLHTLSHDHLNQNDRFHQMNSHLHNNNNNNDSNSNSNDNNAFTHVHALADQQRHLKMEECGSSILNKNTTVNTSNTGDATSRPSWSCIDNNDNNNNNSTSFMPITCNHSYDDSKCQCVNVVAAAAAASYARSCLYHGVAMAAASYNNFDPCTRTMTTTSLTNSLSTLNSSTNISNMNSLYPRSFCTSTPLASSSTTLPSSLLPAYHSIHNSRDYHQHNHHSLSFPVIQQTNSMFLPPPPPPPTCQQSSMFDFNALNSYPYSTYHQRIGNSNSNVVLAAAAAHKHVQYFQGIYSRAKSNKAKGHGGINQLGGVFVNGRPLPNQVRQQIVQLANQNVRPCDISRQLRVSHGCVSKILGRYYETGSIRPGVIGGSKPKVATASVVEAICKYKEDNPTMFAWEIRDRLLKDQICTVENVPSVSSINRIVRNKDNQTSMEPHNVLSRKRSHRHIHNTSPTNKTQLSQDSNYHDSPATTPLSLQTDSSPKSIKLCEFGQENYINHSPITLSVVGGRSTSIGTLATTMTTTTTKSNTSSHSVRSSFKQLMFTDKTTSNLLNPDIKRFHHSPTMFNSSRNGRIYDNNNNSYPEVSYTFPNNNNNNNNNTISSLEYSQFTPYFNRNYDETVEHLNQAVNSNLSNVISSENCESFKNQLNNLNFKFIDEINEIGERNYLTNYNKTISTTTNTTANTTTINDIKDITLPKIINTLPNDIYNKLNRNIINDERLLHNHYIHDEYIQRSMCNQLYPSLTNTNNTDDYNITNNDDNSSITNYLVQKSVSKQSISNINTLNDLTCFNNGSNHIGLSTDYSITGLLGLTMAASNGFNTLYGNGYTFGGKNKNLNLLINDTIENFHIQQQRQQESEQQGHLNVEFSHQQNAIPQYSSSHSHLHHHHQHHRHHHHHDNNHTHDPEKYSDYVQQHQNFLSYKLSQSLNVHNENENQIGEKNQLDNIECSTFKPEMFKNYNGLIINNNTSHRNDMNEIVETLSISASTSSSSTSIPIIATTMVEKTTTVMTDTVTRPQLFTSSSSSSLKLISSTPIHKNKLIGKEHINIHRKNRLQNFEVKCTDTTKLITNCSSIPTLDHDSPTIIKKSIEHNDNSTINDSKDELYNSSTSFSSSSSPSFTTFNNNESGISFILPTNSNLSSKYLNRLSNRTSTINDSLNFMDSALDNKPLSNINQNIDQGRLSKFSGSELMAKIPCNDTNTIYGHIEQDSLLNNEPVFNKDNYKDGFQSNNDLSRTYMSYFIPSSSSSSSSPSFQSSHLTTNLPEVTTDIVKFPFYLMSEKANNSYYTQTYTNLDLNEADSITTEFFSRSLTDRINIHRNEINDEEDASNDISSNHCRDTPEFPTQYSLI</sequence>
<reference evidence="10" key="1">
    <citation type="journal article" date="2012" name="Nat. Genet.">
        <title>Whole-genome sequence of Schistosoma haematobium.</title>
        <authorList>
            <person name="Young N.D."/>
            <person name="Jex A.R."/>
            <person name="Li B."/>
            <person name="Liu S."/>
            <person name="Yang L."/>
            <person name="Xiong Z."/>
            <person name="Li Y."/>
            <person name="Cantacessi C."/>
            <person name="Hall R.S."/>
            <person name="Xu X."/>
            <person name="Chen F."/>
            <person name="Wu X."/>
            <person name="Zerlotini A."/>
            <person name="Oliveira G."/>
            <person name="Hofmann A."/>
            <person name="Zhang G."/>
            <person name="Fang X."/>
            <person name="Kang Y."/>
            <person name="Campbell B.E."/>
            <person name="Loukas A."/>
            <person name="Ranganathan S."/>
            <person name="Rollinson D."/>
            <person name="Rinaldi G."/>
            <person name="Brindley P.J."/>
            <person name="Yang H."/>
            <person name="Wang J."/>
            <person name="Wang J."/>
            <person name="Gasser R.B."/>
        </authorList>
    </citation>
    <scope>NUCLEOTIDE SEQUENCE</scope>
</reference>
<dbReference type="InterPro" id="IPR043182">
    <property type="entry name" value="PAIRED_DNA-bd_dom"/>
</dbReference>
<evidence type="ECO:0000313" key="11">
    <source>
        <dbReference type="Proteomes" id="UP000471633"/>
    </source>
</evidence>
<proteinExistence type="predicted"/>
<dbReference type="GO" id="GO:0000981">
    <property type="term" value="F:DNA-binding transcription factor activity, RNA polymerase II-specific"/>
    <property type="evidence" value="ECO:0007669"/>
    <property type="project" value="TreeGrafter"/>
</dbReference>
<evidence type="ECO:0000256" key="3">
    <source>
        <dbReference type="ARBA" id="ARBA00022724"/>
    </source>
</evidence>
<dbReference type="InterPro" id="IPR036388">
    <property type="entry name" value="WH-like_DNA-bd_sf"/>
</dbReference>
<feature type="compositionally biased region" description="Basic residues" evidence="8">
    <location>
        <begin position="970"/>
        <end position="986"/>
    </location>
</feature>
<keyword evidence="11" id="KW-1185">Reference proteome</keyword>
<dbReference type="Proteomes" id="UP000471633">
    <property type="component" value="Unassembled WGS sequence"/>
</dbReference>
<evidence type="ECO:0000256" key="7">
    <source>
        <dbReference type="ARBA" id="ARBA00023242"/>
    </source>
</evidence>
<keyword evidence="7" id="KW-0539">Nucleus</keyword>
<dbReference type="RefSeq" id="XP_051070300.1">
    <property type="nucleotide sequence ID" value="XM_051218655.1"/>
</dbReference>